<name>A0ABW4PCV5_9NOCA</name>
<reference evidence="2" key="1">
    <citation type="journal article" date="2019" name="Int. J. Syst. Evol. Microbiol.">
        <title>The Global Catalogue of Microorganisms (GCM) 10K type strain sequencing project: providing services to taxonomists for standard genome sequencing and annotation.</title>
        <authorList>
            <consortium name="The Broad Institute Genomics Platform"/>
            <consortium name="The Broad Institute Genome Sequencing Center for Infectious Disease"/>
            <person name="Wu L."/>
            <person name="Ma J."/>
        </authorList>
    </citation>
    <scope>NUCLEOTIDE SEQUENCE [LARGE SCALE GENOMIC DNA]</scope>
    <source>
        <strain evidence="2">DT72</strain>
    </source>
</reference>
<dbReference type="InterPro" id="IPR023393">
    <property type="entry name" value="START-like_dom_sf"/>
</dbReference>
<dbReference type="SUPFAM" id="SSF55961">
    <property type="entry name" value="Bet v1-like"/>
    <property type="match status" value="1"/>
</dbReference>
<evidence type="ECO:0000313" key="2">
    <source>
        <dbReference type="Proteomes" id="UP001597286"/>
    </source>
</evidence>
<protein>
    <submittedName>
        <fullName evidence="1">SRPBCC family protein</fullName>
    </submittedName>
</protein>
<sequence length="149" mass="16060">MGHIHRTATTTATVGAGFAYVDDYRNVPDWMFGVTRFEPVGAQSQGLGAEFDVTMKIGPSALHSRVRVTSWEQDRLIVLDSIDGIASSSTWRFSPRSGGGSELSVDFDYTLPGGLIGKALAKVVEPVVGTAIAQTESTLRRNVEELTRS</sequence>
<organism evidence="1 2">
    <name type="scientific">Rhodococcus gannanensis</name>
    <dbReference type="NCBI Taxonomy" id="1960308"/>
    <lineage>
        <taxon>Bacteria</taxon>
        <taxon>Bacillati</taxon>
        <taxon>Actinomycetota</taxon>
        <taxon>Actinomycetes</taxon>
        <taxon>Mycobacteriales</taxon>
        <taxon>Nocardiaceae</taxon>
        <taxon>Rhodococcus</taxon>
    </lineage>
</organism>
<dbReference type="RefSeq" id="WP_378487375.1">
    <property type="nucleotide sequence ID" value="NZ_JBHUFB010000020.1"/>
</dbReference>
<gene>
    <name evidence="1" type="ORF">ACFSJG_22065</name>
</gene>
<accession>A0ABW4PCV5</accession>
<dbReference type="Pfam" id="PF10604">
    <property type="entry name" value="Polyketide_cyc2"/>
    <property type="match status" value="1"/>
</dbReference>
<comment type="caution">
    <text evidence="1">The sequence shown here is derived from an EMBL/GenBank/DDBJ whole genome shotgun (WGS) entry which is preliminary data.</text>
</comment>
<dbReference type="Proteomes" id="UP001597286">
    <property type="component" value="Unassembled WGS sequence"/>
</dbReference>
<dbReference type="InterPro" id="IPR019587">
    <property type="entry name" value="Polyketide_cyclase/dehydratase"/>
</dbReference>
<keyword evidence="2" id="KW-1185">Reference proteome</keyword>
<dbReference type="CDD" id="cd07812">
    <property type="entry name" value="SRPBCC"/>
    <property type="match status" value="1"/>
</dbReference>
<proteinExistence type="predicted"/>
<evidence type="ECO:0000313" key="1">
    <source>
        <dbReference type="EMBL" id="MFD1814915.1"/>
    </source>
</evidence>
<dbReference type="Gene3D" id="3.30.530.20">
    <property type="match status" value="1"/>
</dbReference>
<dbReference type="EMBL" id="JBHUFB010000020">
    <property type="protein sequence ID" value="MFD1814915.1"/>
    <property type="molecule type" value="Genomic_DNA"/>
</dbReference>